<gene>
    <name evidence="5" type="ORF">DRW07_04630</name>
</gene>
<dbReference type="Proteomes" id="UP000275281">
    <property type="component" value="Unassembled WGS sequence"/>
</dbReference>
<dbReference type="PANTHER" id="PTHR44591:SF3">
    <property type="entry name" value="RESPONSE REGULATORY DOMAIN-CONTAINING PROTEIN"/>
    <property type="match status" value="1"/>
</dbReference>
<evidence type="ECO:0000313" key="6">
    <source>
        <dbReference type="Proteomes" id="UP000275281"/>
    </source>
</evidence>
<keyword evidence="3" id="KW-0802">TPR repeat</keyword>
<dbReference type="InterPro" id="IPR011990">
    <property type="entry name" value="TPR-like_helical_dom_sf"/>
</dbReference>
<dbReference type="RefSeq" id="WP_124026687.1">
    <property type="nucleotide sequence ID" value="NZ_JBHRSN010000005.1"/>
</dbReference>
<dbReference type="Gene3D" id="1.25.40.10">
    <property type="entry name" value="Tetratricopeptide repeat domain"/>
    <property type="match status" value="1"/>
</dbReference>
<evidence type="ECO:0000256" key="3">
    <source>
        <dbReference type="PROSITE-ProRule" id="PRU00339"/>
    </source>
</evidence>
<dbReference type="OrthoDB" id="7298659at2"/>
<dbReference type="PANTHER" id="PTHR44591">
    <property type="entry name" value="STRESS RESPONSE REGULATOR PROTEIN 1"/>
    <property type="match status" value="1"/>
</dbReference>
<dbReference type="PROSITE" id="PS50110">
    <property type="entry name" value="RESPONSE_REGULATORY"/>
    <property type="match status" value="1"/>
</dbReference>
<protein>
    <submittedName>
        <fullName evidence="5">Response regulator</fullName>
    </submittedName>
</protein>
<dbReference type="InterPro" id="IPR011006">
    <property type="entry name" value="CheY-like_superfamily"/>
</dbReference>
<dbReference type="InterPro" id="IPR019734">
    <property type="entry name" value="TPR_rpt"/>
</dbReference>
<comment type="caution">
    <text evidence="5">The sequence shown here is derived from an EMBL/GenBank/DDBJ whole genome shotgun (WGS) entry which is preliminary data.</text>
</comment>
<dbReference type="AlphaFoldDB" id="A0A3N5Y607"/>
<keyword evidence="1" id="KW-0597">Phosphoprotein</keyword>
<dbReference type="GO" id="GO:0000160">
    <property type="term" value="P:phosphorelay signal transduction system"/>
    <property type="evidence" value="ECO:0007669"/>
    <property type="project" value="InterPro"/>
</dbReference>
<dbReference type="EMBL" id="RPOK01000001">
    <property type="protein sequence ID" value="RPJ68686.1"/>
    <property type="molecule type" value="Genomic_DNA"/>
</dbReference>
<dbReference type="InterPro" id="IPR050595">
    <property type="entry name" value="Bact_response_regulator"/>
</dbReference>
<evidence type="ECO:0000259" key="4">
    <source>
        <dbReference type="PROSITE" id="PS50110"/>
    </source>
</evidence>
<keyword evidence="6" id="KW-1185">Reference proteome</keyword>
<name>A0A3N5Y607_9ALTE</name>
<reference evidence="5 6" key="1">
    <citation type="submission" date="2018-11" db="EMBL/GenBank/DDBJ databases">
        <authorList>
            <person name="Ye M.-Q."/>
            <person name="Du Z.-J."/>
        </authorList>
    </citation>
    <scope>NUCLEOTIDE SEQUENCE [LARGE SCALE GENOMIC DNA]</scope>
    <source>
        <strain evidence="5 6">U0105</strain>
    </source>
</reference>
<dbReference type="Gene3D" id="3.40.50.2300">
    <property type="match status" value="1"/>
</dbReference>
<dbReference type="SUPFAM" id="SSF52172">
    <property type="entry name" value="CheY-like"/>
    <property type="match status" value="1"/>
</dbReference>
<dbReference type="InterPro" id="IPR001789">
    <property type="entry name" value="Sig_transdc_resp-reg_receiver"/>
</dbReference>
<dbReference type="PROSITE" id="PS50005">
    <property type="entry name" value="TPR"/>
    <property type="match status" value="1"/>
</dbReference>
<accession>A0A3N5Y607</accession>
<evidence type="ECO:0000256" key="1">
    <source>
        <dbReference type="ARBA" id="ARBA00022553"/>
    </source>
</evidence>
<evidence type="ECO:0000313" key="5">
    <source>
        <dbReference type="EMBL" id="RPJ68686.1"/>
    </source>
</evidence>
<proteinExistence type="predicted"/>
<organism evidence="5 6">
    <name type="scientific">Alteromonas sediminis</name>
    <dbReference type="NCBI Taxonomy" id="2259342"/>
    <lineage>
        <taxon>Bacteria</taxon>
        <taxon>Pseudomonadati</taxon>
        <taxon>Pseudomonadota</taxon>
        <taxon>Gammaproteobacteria</taxon>
        <taxon>Alteromonadales</taxon>
        <taxon>Alteromonadaceae</taxon>
        <taxon>Alteromonas/Salinimonas group</taxon>
        <taxon>Alteromonas</taxon>
    </lineage>
</organism>
<feature type="repeat" description="TPR" evidence="3">
    <location>
        <begin position="452"/>
        <end position="485"/>
    </location>
</feature>
<comment type="caution">
    <text evidence="2">Lacks conserved residue(s) required for the propagation of feature annotation.</text>
</comment>
<evidence type="ECO:0000256" key="2">
    <source>
        <dbReference type="PROSITE-ProRule" id="PRU00169"/>
    </source>
</evidence>
<dbReference type="SMART" id="SM00448">
    <property type="entry name" value="REC"/>
    <property type="match status" value="1"/>
</dbReference>
<dbReference type="Pfam" id="PF00072">
    <property type="entry name" value="Response_reg"/>
    <property type="match status" value="1"/>
</dbReference>
<dbReference type="SUPFAM" id="SSF48452">
    <property type="entry name" value="TPR-like"/>
    <property type="match status" value="1"/>
</dbReference>
<feature type="domain" description="Response regulatory" evidence="4">
    <location>
        <begin position="14"/>
        <end position="133"/>
    </location>
</feature>
<sequence length="548" mass="62552">MNSFPPIKPDKNLNVLVIDDQALVHEIVQKALHELGVENVVCTQTAYRALRECEREVFDIVMLAFNVSEDKDGFHLFEELRLYGHITDATTVIFLSAETSAQLVNCIVEMQPDDFWVKPLDRRRVMSRLSHMFAMRHTFHKLNCCIEKEDFSGAIYQADRILSLHNFKEFHQKLRRIKGDCLIKLFAFKDAEEYYSELMNEYEAGWIRVGKVKAMLRQEKVEEAQPLIEELLVRDDTRFPVYDLLAQYHIQHADYASAYSQMQQACELAPRNMDRNRKLWDLARLNHDRHGQLKAVQAMAKNAKNSIHDSPMLSVNVVRASIDLASTKTGGESDLLLKKAEELLGRLKNTCSRQPDMLEALAIAEARIASSRSDKKKAESIIENNSINDEIRSVEDSLDKMKVFHELGMRERCLKILDGLKSHIAGDTLSNEVVNAYIEQESIERQEVNFTTKELKQMAASHYQNARYEPAFDTLRQARTLSPDDTSIALSLLKVAAQLKPLGGLGAEHQEVVEEANNVLTAAKLAPQQQEKYADYKASLFSDEQNHA</sequence>